<feature type="transmembrane region" description="Helical" evidence="1">
    <location>
        <begin position="87"/>
        <end position="105"/>
    </location>
</feature>
<name>A0A0P9DIG6_9CHLR</name>
<accession>A0A0P9DIG6</accession>
<keyword evidence="1" id="KW-0812">Transmembrane</keyword>
<sequence>MLRQRERQQSGEFFQQLGKLAIAGGGAFWLANVAISLTPIAAEYRAALSIAYLPMLLEALLGGLMIGFCVSYCLLRFFDALPTPNPILKSVIVSFIALLGVTLLIEAPAKFLAPTGAALRLFLIGTLFNVLRILALGVAIGYLAKEIHDE</sequence>
<evidence type="ECO:0000313" key="2">
    <source>
        <dbReference type="EMBL" id="KPV53208.1"/>
    </source>
</evidence>
<keyword evidence="3" id="KW-1185">Reference proteome</keyword>
<comment type="caution">
    <text evidence="2">The sequence shown here is derived from an EMBL/GenBank/DDBJ whole genome shotgun (WGS) entry which is preliminary data.</text>
</comment>
<feature type="transmembrane region" description="Helical" evidence="1">
    <location>
        <begin position="20"/>
        <end position="40"/>
    </location>
</feature>
<organism evidence="2 3">
    <name type="scientific">Kouleothrix aurantiaca</name>
    <dbReference type="NCBI Taxonomy" id="186479"/>
    <lineage>
        <taxon>Bacteria</taxon>
        <taxon>Bacillati</taxon>
        <taxon>Chloroflexota</taxon>
        <taxon>Chloroflexia</taxon>
        <taxon>Chloroflexales</taxon>
        <taxon>Roseiflexineae</taxon>
        <taxon>Roseiflexaceae</taxon>
        <taxon>Kouleothrix</taxon>
    </lineage>
</organism>
<evidence type="ECO:0000256" key="1">
    <source>
        <dbReference type="SAM" id="Phobius"/>
    </source>
</evidence>
<protein>
    <submittedName>
        <fullName evidence="2">Uncharacterized protein</fullName>
    </submittedName>
</protein>
<proteinExistence type="predicted"/>
<dbReference type="Proteomes" id="UP000050509">
    <property type="component" value="Unassembled WGS sequence"/>
</dbReference>
<dbReference type="AlphaFoldDB" id="A0A0P9DIG6"/>
<gene>
    <name evidence="2" type="ORF">SE17_10990</name>
</gene>
<reference evidence="2 3" key="1">
    <citation type="submission" date="2015-09" db="EMBL/GenBank/DDBJ databases">
        <title>Draft genome sequence of Kouleothrix aurantiaca JCM 19913.</title>
        <authorList>
            <person name="Hemp J."/>
        </authorList>
    </citation>
    <scope>NUCLEOTIDE SEQUENCE [LARGE SCALE GENOMIC DNA]</scope>
    <source>
        <strain evidence="2 3">COM-B</strain>
    </source>
</reference>
<feature type="transmembrane region" description="Helical" evidence="1">
    <location>
        <begin position="52"/>
        <end position="75"/>
    </location>
</feature>
<keyword evidence="1" id="KW-0472">Membrane</keyword>
<evidence type="ECO:0000313" key="3">
    <source>
        <dbReference type="Proteomes" id="UP000050509"/>
    </source>
</evidence>
<feature type="transmembrane region" description="Helical" evidence="1">
    <location>
        <begin position="117"/>
        <end position="144"/>
    </location>
</feature>
<dbReference type="EMBL" id="LJCR01000314">
    <property type="protein sequence ID" value="KPV53208.1"/>
    <property type="molecule type" value="Genomic_DNA"/>
</dbReference>
<keyword evidence="1" id="KW-1133">Transmembrane helix</keyword>